<protein>
    <submittedName>
        <fullName evidence="1">Uncharacterized protein</fullName>
    </submittedName>
</protein>
<name>A0A2P6RVW8_ROSCH</name>
<gene>
    <name evidence="1" type="ORF">RchiOBHm_Chr2g0134681</name>
</gene>
<keyword evidence="2" id="KW-1185">Reference proteome</keyword>
<accession>A0A2P6RVW8</accession>
<comment type="caution">
    <text evidence="1">The sequence shown here is derived from an EMBL/GenBank/DDBJ whole genome shotgun (WGS) entry which is preliminary data.</text>
</comment>
<dbReference type="EMBL" id="PDCK01000040">
    <property type="protein sequence ID" value="PRQ50568.1"/>
    <property type="molecule type" value="Genomic_DNA"/>
</dbReference>
<proteinExistence type="predicted"/>
<dbReference type="AlphaFoldDB" id="A0A2P6RVW8"/>
<evidence type="ECO:0000313" key="1">
    <source>
        <dbReference type="EMBL" id="PRQ50568.1"/>
    </source>
</evidence>
<sequence>MNNEEMLKMSVFTFIDSHYALKGSSLHLFSSTEIQTSRSGSLPEDLARTGAYSDLFVFITDDEADICFYSSASDLLSTIRSRRPRNEPRHQEKRSRDCAEEAEFRRAETLAGCHRLHRQARLLC</sequence>
<dbReference type="Gramene" id="PRQ50568">
    <property type="protein sequence ID" value="PRQ50568"/>
    <property type="gene ID" value="RchiOBHm_Chr2g0134681"/>
</dbReference>
<reference evidence="1 2" key="1">
    <citation type="journal article" date="2018" name="Nat. Genet.">
        <title>The Rosa genome provides new insights in the design of modern roses.</title>
        <authorList>
            <person name="Bendahmane M."/>
        </authorList>
    </citation>
    <scope>NUCLEOTIDE SEQUENCE [LARGE SCALE GENOMIC DNA]</scope>
    <source>
        <strain evidence="2">cv. Old Blush</strain>
    </source>
</reference>
<organism evidence="1 2">
    <name type="scientific">Rosa chinensis</name>
    <name type="common">China rose</name>
    <dbReference type="NCBI Taxonomy" id="74649"/>
    <lineage>
        <taxon>Eukaryota</taxon>
        <taxon>Viridiplantae</taxon>
        <taxon>Streptophyta</taxon>
        <taxon>Embryophyta</taxon>
        <taxon>Tracheophyta</taxon>
        <taxon>Spermatophyta</taxon>
        <taxon>Magnoliopsida</taxon>
        <taxon>eudicotyledons</taxon>
        <taxon>Gunneridae</taxon>
        <taxon>Pentapetalae</taxon>
        <taxon>rosids</taxon>
        <taxon>fabids</taxon>
        <taxon>Rosales</taxon>
        <taxon>Rosaceae</taxon>
        <taxon>Rosoideae</taxon>
        <taxon>Rosoideae incertae sedis</taxon>
        <taxon>Rosa</taxon>
    </lineage>
</organism>
<evidence type="ECO:0000313" key="2">
    <source>
        <dbReference type="Proteomes" id="UP000238479"/>
    </source>
</evidence>
<dbReference type="Proteomes" id="UP000238479">
    <property type="component" value="Chromosome 2"/>
</dbReference>